<dbReference type="EMBL" id="DXBO01000133">
    <property type="protein sequence ID" value="HIZ48857.1"/>
    <property type="molecule type" value="Genomic_DNA"/>
</dbReference>
<dbReference type="AlphaFoldDB" id="A0A9D2F4D7"/>
<sequence>MNMNCKDAEKLTQQLEAAALGPDDTFAFSCDRCGRCCRDREDILLNPGDLFRIAKFLNKTPRQVMEEYCEGYIGPDSQIPIIRLKPKAYRNTCPFLGPDGCKIHAAKPTVCALFPLGRAYITTKDKLVYFCQPITCGSDKRTHTVREWLEEFGRSFTDEDTIRWMKLTPRLTIWMQQTGAALSEDTRRKIWFLIAELCYLHYDIHRPFSEQFAENTEILLSALPGA</sequence>
<comment type="caution">
    <text evidence="1">The sequence shown here is derived from an EMBL/GenBank/DDBJ whole genome shotgun (WGS) entry which is preliminary data.</text>
</comment>
<accession>A0A9D2F4D7</accession>
<protein>
    <submittedName>
        <fullName evidence="1">YkgJ family cysteine cluster protein</fullName>
    </submittedName>
</protein>
<organism evidence="1 2">
    <name type="scientific">Candidatus Gemmiger excrementavium</name>
    <dbReference type="NCBI Taxonomy" id="2838608"/>
    <lineage>
        <taxon>Bacteria</taxon>
        <taxon>Bacillati</taxon>
        <taxon>Bacillota</taxon>
        <taxon>Clostridia</taxon>
        <taxon>Eubacteriales</taxon>
        <taxon>Gemmiger</taxon>
    </lineage>
</organism>
<evidence type="ECO:0000313" key="2">
    <source>
        <dbReference type="Proteomes" id="UP000824031"/>
    </source>
</evidence>
<dbReference type="PANTHER" id="PTHR35866">
    <property type="entry name" value="PUTATIVE-RELATED"/>
    <property type="match status" value="1"/>
</dbReference>
<gene>
    <name evidence="1" type="ORF">H9810_09070</name>
</gene>
<evidence type="ECO:0000313" key="1">
    <source>
        <dbReference type="EMBL" id="HIZ48857.1"/>
    </source>
</evidence>
<dbReference type="Pfam" id="PF03692">
    <property type="entry name" value="CxxCxxCC"/>
    <property type="match status" value="1"/>
</dbReference>
<dbReference type="Proteomes" id="UP000824031">
    <property type="component" value="Unassembled WGS sequence"/>
</dbReference>
<reference evidence="1" key="2">
    <citation type="submission" date="2021-04" db="EMBL/GenBank/DDBJ databases">
        <authorList>
            <person name="Gilroy R."/>
        </authorList>
    </citation>
    <scope>NUCLEOTIDE SEQUENCE</scope>
    <source>
        <strain evidence="1">3436</strain>
    </source>
</reference>
<proteinExistence type="predicted"/>
<name>A0A9D2F4D7_9FIRM</name>
<dbReference type="InterPro" id="IPR005358">
    <property type="entry name" value="Puta_zinc/iron-chelating_dom"/>
</dbReference>
<dbReference type="PANTHER" id="PTHR35866:SF1">
    <property type="entry name" value="YKGJ FAMILY CYSTEINE CLUSTER PROTEIN"/>
    <property type="match status" value="1"/>
</dbReference>
<reference evidence="1" key="1">
    <citation type="journal article" date="2021" name="PeerJ">
        <title>Extensive microbial diversity within the chicken gut microbiome revealed by metagenomics and culture.</title>
        <authorList>
            <person name="Gilroy R."/>
            <person name="Ravi A."/>
            <person name="Getino M."/>
            <person name="Pursley I."/>
            <person name="Horton D.L."/>
            <person name="Alikhan N.F."/>
            <person name="Baker D."/>
            <person name="Gharbi K."/>
            <person name="Hall N."/>
            <person name="Watson M."/>
            <person name="Adriaenssens E.M."/>
            <person name="Foster-Nyarko E."/>
            <person name="Jarju S."/>
            <person name="Secka A."/>
            <person name="Antonio M."/>
            <person name="Oren A."/>
            <person name="Chaudhuri R.R."/>
            <person name="La Ragione R."/>
            <person name="Hildebrand F."/>
            <person name="Pallen M.J."/>
        </authorList>
    </citation>
    <scope>NUCLEOTIDE SEQUENCE</scope>
    <source>
        <strain evidence="1">3436</strain>
    </source>
</reference>